<comment type="subcellular location">
    <subcellularLocation>
        <location evidence="1">Cell projection</location>
        <location evidence="1">Cilium</location>
    </subcellularLocation>
</comment>
<dbReference type="PANTHER" id="PTHR31183">
    <property type="entry name" value="TRICHOPLEIN KERATIN FILAMENT-BINDING PROTEIN FAMILY MEMBER"/>
    <property type="match status" value="1"/>
</dbReference>
<evidence type="ECO:0000256" key="7">
    <source>
        <dbReference type="SAM" id="Coils"/>
    </source>
</evidence>
<evidence type="ECO:0000313" key="9">
    <source>
        <dbReference type="EnsemblMetazoa" id="Aqu2.1.22048_001"/>
    </source>
</evidence>
<dbReference type="KEGG" id="aqu:100633648"/>
<comment type="similarity">
    <text evidence="5">Belongs to the CFAP53 family.</text>
</comment>
<dbReference type="GO" id="GO:0005929">
    <property type="term" value="C:cilium"/>
    <property type="evidence" value="ECO:0007669"/>
    <property type="project" value="UniProtKB-SubCell"/>
</dbReference>
<evidence type="ECO:0000256" key="4">
    <source>
        <dbReference type="ARBA" id="ARBA00023273"/>
    </source>
</evidence>
<reference evidence="9" key="2">
    <citation type="submission" date="2017-05" db="UniProtKB">
        <authorList>
            <consortium name="EnsemblMetazoa"/>
        </authorList>
    </citation>
    <scope>IDENTIFICATION</scope>
</reference>
<dbReference type="InParanoid" id="A0A1X7U302"/>
<evidence type="ECO:0000256" key="2">
    <source>
        <dbReference type="ARBA" id="ARBA00023054"/>
    </source>
</evidence>
<dbReference type="PANTHER" id="PTHR31183:SF1">
    <property type="entry name" value="CILIA- AND FLAGELLA-ASSOCIATED PROTEIN 53"/>
    <property type="match status" value="1"/>
</dbReference>
<evidence type="ECO:0000259" key="8">
    <source>
        <dbReference type="Pfam" id="PF13868"/>
    </source>
</evidence>
<dbReference type="EnsemblMetazoa" id="Aqu2.1.22048_001">
    <property type="protein sequence ID" value="Aqu2.1.22048_001"/>
    <property type="gene ID" value="Aqu2.1.22048"/>
</dbReference>
<dbReference type="OMA" id="IQAQHND"/>
<feature type="coiled-coil region" evidence="7">
    <location>
        <begin position="181"/>
        <end position="354"/>
    </location>
</feature>
<keyword evidence="4" id="KW-0966">Cell projection</keyword>
<dbReference type="InterPro" id="IPR043596">
    <property type="entry name" value="CFAP53/TCHP"/>
</dbReference>
<evidence type="ECO:0000256" key="1">
    <source>
        <dbReference type="ARBA" id="ARBA00004138"/>
    </source>
</evidence>
<name>A0A1X7U302_AMPQE</name>
<sequence length="513" mass="62121">MDLGIIGGRRLNREVTGPTPHSVAIRAKRPSKLPKEHLILETRKQHKLREEAEAIVSYNKQFDLKTTWENETDAKLKRNTIKRRVEHLMQQRQYSLEERRDKLRALLQSEEEQYMSEIAVKQETTLERQAKMRERARQLREQREQQRLALVDEKLEQRWRNQCEEMRALLTRKHRDEVFTDRAYQLKLNAEKREREKQEEKMYAKMWQEDIDAKCKREEMEEAQKIERNRQMLKVLTLQTAAMEKNKEELRNLKEQEAAHLREEAALRVLEEHHAREEKKRSQEQRRAELNLSLRLKLKRKAREAQEELAMDMKLLEEMLKKSSDEATEHQERRQELCREMQQYRTYLAEQKKEEEKREKEVDQLLTIEVEKQWGQRLAQWKKEREARKKLLNDVVQTRQKQISEKLNAIAERKKELAKEAEEVAANIAKHKELEEQNQKTLRQKNKAHQQNLLDQMKYQEIIKKKEEQELQDDLELAQREEYLHQIRVRQAVLNPDLKKIHPRRLIELPGPP</sequence>
<accession>A0A1X7U302</accession>
<evidence type="ECO:0000256" key="3">
    <source>
        <dbReference type="ARBA" id="ARBA00023069"/>
    </source>
</evidence>
<keyword evidence="2 7" id="KW-0175">Coiled coil</keyword>
<reference evidence="10" key="1">
    <citation type="journal article" date="2010" name="Nature">
        <title>The Amphimedon queenslandica genome and the evolution of animal complexity.</title>
        <authorList>
            <person name="Srivastava M."/>
            <person name="Simakov O."/>
            <person name="Chapman J."/>
            <person name="Fahey B."/>
            <person name="Gauthier M.E."/>
            <person name="Mitros T."/>
            <person name="Richards G.S."/>
            <person name="Conaco C."/>
            <person name="Dacre M."/>
            <person name="Hellsten U."/>
            <person name="Larroux C."/>
            <person name="Putnam N.H."/>
            <person name="Stanke M."/>
            <person name="Adamska M."/>
            <person name="Darling A."/>
            <person name="Degnan S.M."/>
            <person name="Oakley T.H."/>
            <person name="Plachetzki D.C."/>
            <person name="Zhai Y."/>
            <person name="Adamski M."/>
            <person name="Calcino A."/>
            <person name="Cummins S.F."/>
            <person name="Goodstein D.M."/>
            <person name="Harris C."/>
            <person name="Jackson D.J."/>
            <person name="Leys S.P."/>
            <person name="Shu S."/>
            <person name="Woodcroft B.J."/>
            <person name="Vervoort M."/>
            <person name="Kosik K.S."/>
            <person name="Manning G."/>
            <person name="Degnan B.M."/>
            <person name="Rokhsar D.S."/>
        </authorList>
    </citation>
    <scope>NUCLEOTIDE SEQUENCE [LARGE SCALE GENOMIC DNA]</scope>
</reference>
<dbReference type="InterPro" id="IPR043597">
    <property type="entry name" value="TPH_dom"/>
</dbReference>
<keyword evidence="3" id="KW-0969">Cilium</keyword>
<feature type="coiled-coil region" evidence="7">
    <location>
        <begin position="400"/>
        <end position="452"/>
    </location>
</feature>
<keyword evidence="10" id="KW-1185">Reference proteome</keyword>
<feature type="coiled-coil region" evidence="7">
    <location>
        <begin position="93"/>
        <end position="156"/>
    </location>
</feature>
<evidence type="ECO:0000256" key="5">
    <source>
        <dbReference type="ARBA" id="ARBA00033747"/>
    </source>
</evidence>
<dbReference type="Pfam" id="PF13868">
    <property type="entry name" value="TPH"/>
    <property type="match status" value="1"/>
</dbReference>
<dbReference type="Proteomes" id="UP000007879">
    <property type="component" value="Unassembled WGS sequence"/>
</dbReference>
<feature type="domain" description="Trichohyalin-plectin-homology" evidence="8">
    <location>
        <begin position="159"/>
        <end position="492"/>
    </location>
</feature>
<proteinExistence type="inferred from homology"/>
<organism evidence="9">
    <name type="scientific">Amphimedon queenslandica</name>
    <name type="common">Sponge</name>
    <dbReference type="NCBI Taxonomy" id="400682"/>
    <lineage>
        <taxon>Eukaryota</taxon>
        <taxon>Metazoa</taxon>
        <taxon>Porifera</taxon>
        <taxon>Demospongiae</taxon>
        <taxon>Heteroscleromorpha</taxon>
        <taxon>Haplosclerida</taxon>
        <taxon>Niphatidae</taxon>
        <taxon>Amphimedon</taxon>
    </lineage>
</organism>
<protein>
    <recommendedName>
        <fullName evidence="6">Cilia- and flagella-associated protein 53</fullName>
    </recommendedName>
</protein>
<dbReference type="AlphaFoldDB" id="A0A1X7U302"/>
<dbReference type="STRING" id="400682.A0A1X7U302"/>
<evidence type="ECO:0000256" key="6">
    <source>
        <dbReference type="ARBA" id="ARBA00033773"/>
    </source>
</evidence>
<evidence type="ECO:0000313" key="10">
    <source>
        <dbReference type="Proteomes" id="UP000007879"/>
    </source>
</evidence>
<dbReference type="eggNOG" id="ENOG502QRDR">
    <property type="taxonomic scope" value="Eukaryota"/>
</dbReference>
<dbReference type="EnsemblMetazoa" id="XM_003389098.3">
    <property type="protein sequence ID" value="XP_003389146.1"/>
    <property type="gene ID" value="LOC100633648"/>
</dbReference>
<gene>
    <name evidence="9" type="primary">100633648</name>
</gene>
<dbReference type="OrthoDB" id="75950at2759"/>